<keyword evidence="14" id="KW-1185">Reference proteome</keyword>
<evidence type="ECO:0000313" key="14">
    <source>
        <dbReference type="Proteomes" id="UP000321306"/>
    </source>
</evidence>
<dbReference type="Gene3D" id="3.40.50.720">
    <property type="entry name" value="NAD(P)-binding Rossmann-like Domain"/>
    <property type="match status" value="1"/>
</dbReference>
<dbReference type="InterPro" id="IPR026877">
    <property type="entry name" value="DXPR_C"/>
</dbReference>
<feature type="binding site" evidence="9">
    <location>
        <position position="165"/>
    </location>
    <ligand>
        <name>1-deoxy-D-xylulose 5-phosphate</name>
        <dbReference type="ChEBI" id="CHEBI:57792"/>
    </ligand>
</feature>
<keyword evidence="5 9" id="KW-0560">Oxidoreductase</keyword>
<dbReference type="Pfam" id="PF02670">
    <property type="entry name" value="DXP_reductoisom"/>
    <property type="match status" value="1"/>
</dbReference>
<keyword evidence="9" id="KW-0460">Magnesium</keyword>
<dbReference type="EC" id="1.1.1.267" evidence="9"/>
<dbReference type="Pfam" id="PF08436">
    <property type="entry name" value="DXP_redisom_C"/>
    <property type="match status" value="1"/>
</dbReference>
<comment type="caution">
    <text evidence="13">The sequence shown here is derived from an EMBL/GenBank/DDBJ whole genome shotgun (WGS) entry which is preliminary data.</text>
</comment>
<dbReference type="InterPro" id="IPR013644">
    <property type="entry name" value="DXP_reductoisomerase_C"/>
</dbReference>
<feature type="binding site" evidence="9">
    <location>
        <position position="206"/>
    </location>
    <ligand>
        <name>1-deoxy-D-xylulose 5-phosphate</name>
        <dbReference type="ChEBI" id="CHEBI:57792"/>
    </ligand>
</feature>
<dbReference type="GO" id="GO:0030604">
    <property type="term" value="F:1-deoxy-D-xylulose-5-phosphate reductoisomerase activity"/>
    <property type="evidence" value="ECO:0007669"/>
    <property type="project" value="UniProtKB-UniRule"/>
</dbReference>
<evidence type="ECO:0000256" key="7">
    <source>
        <dbReference type="ARBA" id="ARBA00023229"/>
    </source>
</evidence>
<feature type="binding site" evidence="9">
    <location>
        <position position="36"/>
    </location>
    <ligand>
        <name>NADPH</name>
        <dbReference type="ChEBI" id="CHEBI:57783"/>
    </ligand>
</feature>
<organism evidence="13 14">
    <name type="scientific">Deinococcus cellulosilyticus (strain DSM 18568 / NBRC 106333 / KACC 11606 / 5516J-15)</name>
    <dbReference type="NCBI Taxonomy" id="1223518"/>
    <lineage>
        <taxon>Bacteria</taxon>
        <taxon>Thermotogati</taxon>
        <taxon>Deinococcota</taxon>
        <taxon>Deinococci</taxon>
        <taxon>Deinococcales</taxon>
        <taxon>Deinococcaceae</taxon>
        <taxon>Deinococcus</taxon>
    </lineage>
</organism>
<evidence type="ECO:0000313" key="13">
    <source>
        <dbReference type="EMBL" id="GEM47392.1"/>
    </source>
</evidence>
<evidence type="ECO:0000256" key="8">
    <source>
        <dbReference type="ARBA" id="ARBA00048543"/>
    </source>
</evidence>
<keyword evidence="3 9" id="KW-0479">Metal-binding</keyword>
<dbReference type="PANTHER" id="PTHR30525">
    <property type="entry name" value="1-DEOXY-D-XYLULOSE 5-PHOSPHATE REDUCTOISOMERASE"/>
    <property type="match status" value="1"/>
</dbReference>
<feature type="binding site" evidence="9">
    <location>
        <position position="13"/>
    </location>
    <ligand>
        <name>NADPH</name>
        <dbReference type="ChEBI" id="CHEBI:57783"/>
    </ligand>
</feature>
<evidence type="ECO:0000256" key="2">
    <source>
        <dbReference type="ARBA" id="ARBA00006825"/>
    </source>
</evidence>
<feature type="binding site" evidence="9">
    <location>
        <position position="34"/>
    </location>
    <ligand>
        <name>NADPH</name>
        <dbReference type="ChEBI" id="CHEBI:57783"/>
    </ligand>
</feature>
<evidence type="ECO:0000256" key="1">
    <source>
        <dbReference type="ARBA" id="ARBA00005094"/>
    </source>
</evidence>
<feature type="domain" description="1-deoxy-D-xylulose 5-phosphate reductoisomerase C-terminal" evidence="11">
    <location>
        <begin position="135"/>
        <end position="217"/>
    </location>
</feature>
<dbReference type="OrthoDB" id="9806546at2"/>
<dbReference type="Proteomes" id="UP000321306">
    <property type="component" value="Unassembled WGS sequence"/>
</dbReference>
<evidence type="ECO:0000256" key="4">
    <source>
        <dbReference type="ARBA" id="ARBA00022857"/>
    </source>
</evidence>
<feature type="binding site" evidence="9">
    <location>
        <position position="115"/>
    </location>
    <ligand>
        <name>NADPH</name>
        <dbReference type="ChEBI" id="CHEBI:57783"/>
    </ligand>
</feature>
<feature type="domain" description="1-deoxy-D-xylulose 5-phosphate reductoisomerase N-terminal" evidence="10">
    <location>
        <begin position="4"/>
        <end position="121"/>
    </location>
</feature>
<keyword evidence="13" id="KW-0413">Isomerase</keyword>
<feature type="binding site" evidence="9">
    <location>
        <position position="205"/>
    </location>
    <ligand>
        <name>1-deoxy-D-xylulose 5-phosphate</name>
        <dbReference type="ChEBI" id="CHEBI:57792"/>
    </ligand>
</feature>
<dbReference type="GO" id="GO:0030145">
    <property type="term" value="F:manganese ion binding"/>
    <property type="evidence" value="ECO:0007669"/>
    <property type="project" value="TreeGrafter"/>
</dbReference>
<dbReference type="NCBIfam" id="TIGR00243">
    <property type="entry name" value="Dxr"/>
    <property type="match status" value="1"/>
</dbReference>
<feature type="binding site" evidence="9">
    <location>
        <position position="140"/>
    </location>
    <ligand>
        <name>1-deoxy-D-xylulose 5-phosphate</name>
        <dbReference type="ChEBI" id="CHEBI:57792"/>
    </ligand>
</feature>
<feature type="binding site" evidence="9">
    <location>
        <position position="139"/>
    </location>
    <ligand>
        <name>Mn(2+)</name>
        <dbReference type="ChEBI" id="CHEBI:29035"/>
    </ligand>
</feature>
<protein>
    <recommendedName>
        <fullName evidence="9">1-deoxy-D-xylulose 5-phosphate reductoisomerase</fullName>
        <shortName evidence="9">DXP reductoisomerase</shortName>
        <ecNumber evidence="9">1.1.1.267</ecNumber>
    </recommendedName>
    <alternativeName>
        <fullName evidence="9">1-deoxyxylulose-5-phosphate reductoisomerase</fullName>
    </alternativeName>
    <alternativeName>
        <fullName evidence="9">2-C-methyl-D-erythritol 4-phosphate synthase</fullName>
    </alternativeName>
</protein>
<feature type="domain" description="DXP reductoisomerase C-terminal" evidence="12">
    <location>
        <begin position="249"/>
        <end position="375"/>
    </location>
</feature>
<gene>
    <name evidence="9 13" type="primary">dxr</name>
    <name evidence="13" type="ORF">DC3_30270</name>
</gene>
<feature type="binding site" evidence="9">
    <location>
        <position position="35"/>
    </location>
    <ligand>
        <name>NADPH</name>
        <dbReference type="ChEBI" id="CHEBI:57783"/>
    </ligand>
</feature>
<keyword evidence="7 9" id="KW-0414">Isoprene biosynthesis</keyword>
<evidence type="ECO:0000256" key="3">
    <source>
        <dbReference type="ARBA" id="ARBA00022723"/>
    </source>
</evidence>
<feature type="binding site" evidence="9">
    <location>
        <position position="114"/>
    </location>
    <ligand>
        <name>1-deoxy-D-xylulose 5-phosphate</name>
        <dbReference type="ChEBI" id="CHEBI:57792"/>
    </ligand>
</feature>
<evidence type="ECO:0000259" key="12">
    <source>
        <dbReference type="Pfam" id="PF13288"/>
    </source>
</evidence>
<feature type="binding site" evidence="9">
    <location>
        <position position="209"/>
    </location>
    <ligand>
        <name>Mn(2+)</name>
        <dbReference type="ChEBI" id="CHEBI:29035"/>
    </ligand>
</feature>
<comment type="function">
    <text evidence="9">Catalyzes the NADPH-dependent rearrangement and reduction of 1-deoxy-D-xylulose-5-phosphate (DXP) to 2-C-methyl-D-erythritol 4-phosphate (MEP).</text>
</comment>
<dbReference type="HAMAP" id="MF_00183">
    <property type="entry name" value="DXP_reductoisom"/>
    <property type="match status" value="1"/>
</dbReference>
<comment type="catalytic activity">
    <reaction evidence="8">
        <text>2-C-methyl-D-erythritol 4-phosphate + NADP(+) = 1-deoxy-D-xylulose 5-phosphate + NADPH + H(+)</text>
        <dbReference type="Rhea" id="RHEA:13717"/>
        <dbReference type="ChEBI" id="CHEBI:15378"/>
        <dbReference type="ChEBI" id="CHEBI:57783"/>
        <dbReference type="ChEBI" id="CHEBI:57792"/>
        <dbReference type="ChEBI" id="CHEBI:58262"/>
        <dbReference type="ChEBI" id="CHEBI:58349"/>
        <dbReference type="EC" id="1.1.1.267"/>
    </reaction>
    <physiologicalReaction direction="right-to-left" evidence="8">
        <dbReference type="Rhea" id="RHEA:13719"/>
    </physiologicalReaction>
</comment>
<evidence type="ECO:0000256" key="5">
    <source>
        <dbReference type="ARBA" id="ARBA00023002"/>
    </source>
</evidence>
<feature type="binding site" evidence="9">
    <location>
        <position position="12"/>
    </location>
    <ligand>
        <name>NADPH</name>
        <dbReference type="ChEBI" id="CHEBI:57783"/>
    </ligand>
</feature>
<dbReference type="PANTHER" id="PTHR30525:SF0">
    <property type="entry name" value="1-DEOXY-D-XYLULOSE 5-PHOSPHATE REDUCTOISOMERASE, CHLOROPLASTIC"/>
    <property type="match status" value="1"/>
</dbReference>
<feature type="binding site" evidence="9">
    <location>
        <position position="113"/>
    </location>
    <ligand>
        <name>NADPH</name>
        <dbReference type="ChEBI" id="CHEBI:57783"/>
    </ligand>
</feature>
<dbReference type="UniPathway" id="UPA00056">
    <property type="reaction ID" value="UER00092"/>
</dbReference>
<dbReference type="AlphaFoldDB" id="A0A511N3H5"/>
<dbReference type="InterPro" id="IPR036291">
    <property type="entry name" value="NAD(P)-bd_dom_sf"/>
</dbReference>
<evidence type="ECO:0000259" key="10">
    <source>
        <dbReference type="Pfam" id="PF02670"/>
    </source>
</evidence>
<sequence>MHTLSILGSTGSIGTQSLEVARRRGYRILALAAGRNLSLLQEQVREFRPELVSVDSSVYQEAKDLLPETRVVTDPGEVAAFPAEIVVGAIPGLAGLAPTRIALERGAAVALANKESMVVAGPLMWDLVGQSGGRISPVDSEHSALYQCLAGEQLSEVRELVITASGGPFRTGPEDLSEVTPEMALKHPTWAMGAKVTIDSSTLMNKGLEVLEAHYLYGLPLEQVGVVVHPQSIIHALVRFQDGNLKAHLGPPNMQLPIQYGIDGAPHGMRFAGDVHAAPRHPAPFTDFPLARTLEIFEPDRDRFPCLDLAYAAGRMGKVAPVVLNAADEIAVEAFLQKKIRYTDIARVIEQVLQECPDQKLGWDAIFEVDAWARTRTRELLWD</sequence>
<dbReference type="InterPro" id="IPR013512">
    <property type="entry name" value="DXP_reductoisomerase_N"/>
</dbReference>
<dbReference type="RefSeq" id="WP_146885615.1">
    <property type="nucleotide sequence ID" value="NZ_BJXB01000013.1"/>
</dbReference>
<feature type="binding site" evidence="9">
    <location>
        <position position="209"/>
    </location>
    <ligand>
        <name>1-deoxy-D-xylulose 5-phosphate</name>
        <dbReference type="ChEBI" id="CHEBI:57792"/>
    </ligand>
</feature>
<dbReference type="GO" id="GO:0070402">
    <property type="term" value="F:NADPH binding"/>
    <property type="evidence" value="ECO:0007669"/>
    <property type="project" value="InterPro"/>
</dbReference>
<dbReference type="GO" id="GO:0051484">
    <property type="term" value="P:isopentenyl diphosphate biosynthetic process, methylerythritol 4-phosphate pathway involved in terpenoid biosynthetic process"/>
    <property type="evidence" value="ECO:0007669"/>
    <property type="project" value="TreeGrafter"/>
</dbReference>
<dbReference type="InterPro" id="IPR003821">
    <property type="entry name" value="DXP_reductoisomerase"/>
</dbReference>
<dbReference type="EMBL" id="BJXB01000013">
    <property type="protein sequence ID" value="GEM47392.1"/>
    <property type="molecule type" value="Genomic_DNA"/>
</dbReference>
<accession>A0A511N3H5</accession>
<reference evidence="13 14" key="1">
    <citation type="submission" date="2019-07" db="EMBL/GenBank/DDBJ databases">
        <title>Whole genome shotgun sequence of Deinococcus cellulosilyticus NBRC 106333.</title>
        <authorList>
            <person name="Hosoyama A."/>
            <person name="Uohara A."/>
            <person name="Ohji S."/>
            <person name="Ichikawa N."/>
        </authorList>
    </citation>
    <scope>NUCLEOTIDE SEQUENCE [LARGE SCALE GENOMIC DNA]</scope>
    <source>
        <strain evidence="13 14">NBRC 106333</strain>
    </source>
</reference>
<keyword evidence="4 9" id="KW-0521">NADP</keyword>
<comment type="similarity">
    <text evidence="2 9">Belongs to the DXR family.</text>
</comment>
<evidence type="ECO:0000256" key="6">
    <source>
        <dbReference type="ARBA" id="ARBA00023211"/>
    </source>
</evidence>
<dbReference type="PIRSF" id="PIRSF006205">
    <property type="entry name" value="Dxp_reductismrs"/>
    <property type="match status" value="1"/>
</dbReference>
<evidence type="ECO:0000259" key="11">
    <source>
        <dbReference type="Pfam" id="PF08436"/>
    </source>
</evidence>
<feature type="binding site" evidence="9">
    <location>
        <position position="141"/>
    </location>
    <ligand>
        <name>Mn(2+)</name>
        <dbReference type="ChEBI" id="CHEBI:29035"/>
    </ligand>
</feature>
<feature type="binding site" evidence="9">
    <location>
        <position position="141"/>
    </location>
    <ligand>
        <name>1-deoxy-D-xylulose 5-phosphate</name>
        <dbReference type="ChEBI" id="CHEBI:57792"/>
    </ligand>
</feature>
<dbReference type="SUPFAM" id="SSF55347">
    <property type="entry name" value="Glyceraldehyde-3-phosphate dehydrogenase-like, C-terminal domain"/>
    <property type="match status" value="1"/>
</dbReference>
<evidence type="ECO:0000256" key="9">
    <source>
        <dbReference type="HAMAP-Rule" id="MF_00183"/>
    </source>
</evidence>
<comment type="cofactor">
    <cofactor evidence="9">
        <name>Mg(2+)</name>
        <dbReference type="ChEBI" id="CHEBI:18420"/>
    </cofactor>
    <cofactor evidence="9">
        <name>Mn(2+)</name>
        <dbReference type="ChEBI" id="CHEBI:29035"/>
    </cofactor>
</comment>
<dbReference type="Gene3D" id="1.10.1740.10">
    <property type="match status" value="1"/>
</dbReference>
<dbReference type="InterPro" id="IPR036169">
    <property type="entry name" value="DXPR_C_sf"/>
</dbReference>
<feature type="binding site" evidence="9">
    <location>
        <position position="11"/>
    </location>
    <ligand>
        <name>NADPH</name>
        <dbReference type="ChEBI" id="CHEBI:57783"/>
    </ligand>
</feature>
<proteinExistence type="inferred from homology"/>
<dbReference type="Pfam" id="PF13288">
    <property type="entry name" value="DXPR_C"/>
    <property type="match status" value="1"/>
</dbReference>
<comment type="pathway">
    <text evidence="1 9">Isoprenoid biosynthesis; isopentenyl diphosphate biosynthesis via DXP pathway; isopentenyl diphosphate from 1-deoxy-D-xylulose 5-phosphate: step 1/6.</text>
</comment>
<keyword evidence="6 9" id="KW-0464">Manganese</keyword>
<feature type="binding site" evidence="9">
    <location>
        <position position="193"/>
    </location>
    <ligand>
        <name>NADPH</name>
        <dbReference type="ChEBI" id="CHEBI:57783"/>
    </ligand>
</feature>
<name>A0A511N3H5_DEIC1</name>
<feature type="binding site" evidence="9">
    <location>
        <position position="10"/>
    </location>
    <ligand>
        <name>NADPH</name>
        <dbReference type="ChEBI" id="CHEBI:57783"/>
    </ligand>
</feature>
<feature type="binding site" evidence="9">
    <location>
        <position position="200"/>
    </location>
    <ligand>
        <name>1-deoxy-D-xylulose 5-phosphate</name>
        <dbReference type="ChEBI" id="CHEBI:57792"/>
    </ligand>
</feature>
<dbReference type="GO" id="GO:0016853">
    <property type="term" value="F:isomerase activity"/>
    <property type="evidence" value="ECO:0007669"/>
    <property type="project" value="UniProtKB-KW"/>
</dbReference>
<feature type="binding site" evidence="9">
    <location>
        <position position="187"/>
    </location>
    <ligand>
        <name>1-deoxy-D-xylulose 5-phosphate</name>
        <dbReference type="ChEBI" id="CHEBI:57792"/>
    </ligand>
</feature>
<dbReference type="SUPFAM" id="SSF51735">
    <property type="entry name" value="NAD(P)-binding Rossmann-fold domains"/>
    <property type="match status" value="1"/>
</dbReference>
<dbReference type="SUPFAM" id="SSF69055">
    <property type="entry name" value="1-deoxy-D-xylulose-5-phosphate reductoisomerase, C-terminal domain"/>
    <property type="match status" value="1"/>
</dbReference>